<organism evidence="2 3">
    <name type="scientific">Monilinia laxa</name>
    <name type="common">Brown rot fungus</name>
    <name type="synonym">Sclerotinia laxa</name>
    <dbReference type="NCBI Taxonomy" id="61186"/>
    <lineage>
        <taxon>Eukaryota</taxon>
        <taxon>Fungi</taxon>
        <taxon>Dikarya</taxon>
        <taxon>Ascomycota</taxon>
        <taxon>Pezizomycotina</taxon>
        <taxon>Leotiomycetes</taxon>
        <taxon>Helotiales</taxon>
        <taxon>Sclerotiniaceae</taxon>
        <taxon>Monilinia</taxon>
    </lineage>
</organism>
<sequence length="192" mass="22425">MVHWYTKSAQITSWHTLHILSQSNISRINTYHSVPRPTIQAQPAPAVSNQEHTKSRLHPEEHGQDDRCVYHTYHTDQIKANQSHEKHMHQEPSTFARVNASPSETFRIAVCGPIEHPTILFLLRLSCFSRPIQPHPSHPPSPSRMFRPVHSIRYMYAYAPAFRVQKMLHPKKDCPTQIAKKMLFRNKPRFLR</sequence>
<comment type="caution">
    <text evidence="2">The sequence shown here is derived from an EMBL/GenBank/DDBJ whole genome shotgun (WGS) entry which is preliminary data.</text>
</comment>
<accession>A0A5N6JY08</accession>
<dbReference type="EMBL" id="VIGI01000011">
    <property type="protein sequence ID" value="KAB8294018.1"/>
    <property type="molecule type" value="Genomic_DNA"/>
</dbReference>
<feature type="compositionally biased region" description="Basic and acidic residues" evidence="1">
    <location>
        <begin position="51"/>
        <end position="63"/>
    </location>
</feature>
<feature type="region of interest" description="Disordered" evidence="1">
    <location>
        <begin position="41"/>
        <end position="63"/>
    </location>
</feature>
<evidence type="ECO:0000256" key="1">
    <source>
        <dbReference type="SAM" id="MobiDB-lite"/>
    </source>
</evidence>
<evidence type="ECO:0000313" key="2">
    <source>
        <dbReference type="EMBL" id="KAB8294018.1"/>
    </source>
</evidence>
<proteinExistence type="predicted"/>
<evidence type="ECO:0000313" key="3">
    <source>
        <dbReference type="Proteomes" id="UP000326757"/>
    </source>
</evidence>
<protein>
    <submittedName>
        <fullName evidence="2">Uncharacterized protein</fullName>
    </submittedName>
</protein>
<dbReference type="AlphaFoldDB" id="A0A5N6JY08"/>
<reference evidence="2 3" key="1">
    <citation type="submission" date="2019-06" db="EMBL/GenBank/DDBJ databases">
        <title>Genome Sequence of the Brown Rot Fungal Pathogen Monilinia laxa.</title>
        <authorList>
            <person name="De Miccolis Angelini R.M."/>
            <person name="Landi L."/>
            <person name="Abate D."/>
            <person name="Pollastro S."/>
            <person name="Romanazzi G."/>
            <person name="Faretra F."/>
        </authorList>
    </citation>
    <scope>NUCLEOTIDE SEQUENCE [LARGE SCALE GENOMIC DNA]</scope>
    <source>
        <strain evidence="2 3">Mlax316</strain>
    </source>
</reference>
<keyword evidence="3" id="KW-1185">Reference proteome</keyword>
<gene>
    <name evidence="2" type="ORF">EYC80_009479</name>
</gene>
<name>A0A5N6JY08_MONLA</name>
<dbReference type="Proteomes" id="UP000326757">
    <property type="component" value="Unassembled WGS sequence"/>
</dbReference>